<organism evidence="3 4">
    <name type="scientific">Lucilia cuprina</name>
    <name type="common">Green bottle fly</name>
    <name type="synonym">Australian sheep blowfly</name>
    <dbReference type="NCBI Taxonomy" id="7375"/>
    <lineage>
        <taxon>Eukaryota</taxon>
        <taxon>Metazoa</taxon>
        <taxon>Ecdysozoa</taxon>
        <taxon>Arthropoda</taxon>
        <taxon>Hexapoda</taxon>
        <taxon>Insecta</taxon>
        <taxon>Pterygota</taxon>
        <taxon>Neoptera</taxon>
        <taxon>Endopterygota</taxon>
        <taxon>Diptera</taxon>
        <taxon>Brachycera</taxon>
        <taxon>Muscomorpha</taxon>
        <taxon>Oestroidea</taxon>
        <taxon>Calliphoridae</taxon>
        <taxon>Luciliinae</taxon>
        <taxon>Lucilia</taxon>
    </lineage>
</organism>
<feature type="compositionally biased region" description="Basic and acidic residues" evidence="2">
    <location>
        <begin position="461"/>
        <end position="472"/>
    </location>
</feature>
<sequence length="596" mass="68588">MLCKACNRVAQPSEIEDCFEKAIDILKHHYTFYKNALKQRDLELQQIKERNEKLNKALQLLQTNQQQQPAKRYKSQHGDDSWLANNNSLQEEHVTSDLSLTDDEPIGASNLNMALNSEQLFETSALSQSKSDVSLPSSLEVLTSPRVKESPKRNHQRDIMRCFRDRNKPVERSKSEWNTKDRKSPAEKSWTMKFLQPEKVKSTEGKTNVEAKKLAVDKRLCLSLRKPNPSKVKQSLLNFDKSKDGSFRESDVGEDIIDASPVIVNKNSKAGRSWSHRSGHNHSNNNNSTTTNPLSNVATNKNNKDYKHDTNKTLDGIVFDFSPSKKTDATLELNSTKDLQPKQLKFDNEISTDCTALPNDPMSISTIKSDTSSVVILTPATQDIIFVDDCSDFEHEIDTMDLLASNDNLEKLKKYESKYIQKQQTKDVEAFKKPQDKLQCNKKIQSLNKIKQEKITQELKTDINSKRQEDKPSCSTSIKPQNPLLDELDTEDEEDFMPKPFIIKQETDVPSTTNKLTIKQRFNIDCEECEKLINFLDKGLSDEQIQQHLEKTHQRHLHDMMRQNTPKDFWNPFILSFQADDPRNEVLIDNRFKDKK</sequence>
<comment type="caution">
    <text evidence="3">The sequence shown here is derived from an EMBL/GenBank/DDBJ whole genome shotgun (WGS) entry which is preliminary data.</text>
</comment>
<feature type="compositionally biased region" description="Low complexity" evidence="2">
    <location>
        <begin position="281"/>
        <end position="296"/>
    </location>
</feature>
<dbReference type="EMBL" id="JRES01001711">
    <property type="protein sequence ID" value="KNC20627.1"/>
    <property type="molecule type" value="Genomic_DNA"/>
</dbReference>
<keyword evidence="4" id="KW-1185">Reference proteome</keyword>
<feature type="region of interest" description="Disordered" evidence="2">
    <location>
        <begin position="169"/>
        <end position="188"/>
    </location>
</feature>
<evidence type="ECO:0000256" key="2">
    <source>
        <dbReference type="SAM" id="MobiDB-lite"/>
    </source>
</evidence>
<dbReference type="AlphaFoldDB" id="A0A0L0BKP8"/>
<feature type="region of interest" description="Disordered" evidence="2">
    <location>
        <begin position="269"/>
        <end position="307"/>
    </location>
</feature>
<gene>
    <name evidence="3" type="ORF">FF38_06912</name>
</gene>
<dbReference type="OrthoDB" id="5801062at2759"/>
<proteinExistence type="predicted"/>
<feature type="compositionally biased region" description="Basic and acidic residues" evidence="2">
    <location>
        <begin position="169"/>
        <end position="186"/>
    </location>
</feature>
<evidence type="ECO:0000313" key="4">
    <source>
        <dbReference type="Proteomes" id="UP000037069"/>
    </source>
</evidence>
<accession>A0A0L0BKP8</accession>
<feature type="region of interest" description="Disordered" evidence="2">
    <location>
        <begin position="461"/>
        <end position="487"/>
    </location>
</feature>
<reference evidence="3 4" key="1">
    <citation type="journal article" date="2015" name="Nat. Commun.">
        <title>Lucilia cuprina genome unlocks parasitic fly biology to underpin future interventions.</title>
        <authorList>
            <person name="Anstead C.A."/>
            <person name="Korhonen P.K."/>
            <person name="Young N.D."/>
            <person name="Hall R.S."/>
            <person name="Jex A.R."/>
            <person name="Murali S.C."/>
            <person name="Hughes D.S."/>
            <person name="Lee S.F."/>
            <person name="Perry T."/>
            <person name="Stroehlein A.J."/>
            <person name="Ansell B.R."/>
            <person name="Breugelmans B."/>
            <person name="Hofmann A."/>
            <person name="Qu J."/>
            <person name="Dugan S."/>
            <person name="Lee S.L."/>
            <person name="Chao H."/>
            <person name="Dinh H."/>
            <person name="Han Y."/>
            <person name="Doddapaneni H.V."/>
            <person name="Worley K.C."/>
            <person name="Muzny D.M."/>
            <person name="Ioannidis P."/>
            <person name="Waterhouse R.M."/>
            <person name="Zdobnov E.M."/>
            <person name="James P.J."/>
            <person name="Bagnall N.H."/>
            <person name="Kotze A.C."/>
            <person name="Gibbs R.A."/>
            <person name="Richards S."/>
            <person name="Batterham P."/>
            <person name="Gasser R.B."/>
        </authorList>
    </citation>
    <scope>NUCLEOTIDE SEQUENCE [LARGE SCALE GENOMIC DNA]</scope>
    <source>
        <strain evidence="3 4">LS</strain>
        <tissue evidence="3">Full body</tissue>
    </source>
</reference>
<evidence type="ECO:0000313" key="3">
    <source>
        <dbReference type="EMBL" id="KNC20627.1"/>
    </source>
</evidence>
<feature type="coiled-coil region" evidence="1">
    <location>
        <begin position="37"/>
        <end position="64"/>
    </location>
</feature>
<keyword evidence="1" id="KW-0175">Coiled coil</keyword>
<dbReference type="Proteomes" id="UP000037069">
    <property type="component" value="Unassembled WGS sequence"/>
</dbReference>
<dbReference type="OMA" id="KFINFMG"/>
<evidence type="ECO:0000256" key="1">
    <source>
        <dbReference type="SAM" id="Coils"/>
    </source>
</evidence>
<name>A0A0L0BKP8_LUCCU</name>
<protein>
    <submittedName>
        <fullName evidence="3">Uncharacterized protein</fullName>
    </submittedName>
</protein>
<feature type="region of interest" description="Disordered" evidence="2">
    <location>
        <begin position="64"/>
        <end position="83"/>
    </location>
</feature>